<dbReference type="InterPro" id="IPR007820">
    <property type="entry name" value="AbrB_fam"/>
</dbReference>
<evidence type="ECO:0000313" key="3">
    <source>
        <dbReference type="Proteomes" id="UP000198642"/>
    </source>
</evidence>
<accession>A0A1I1AI46</accession>
<evidence type="ECO:0000256" key="1">
    <source>
        <dbReference type="SAM" id="Phobius"/>
    </source>
</evidence>
<dbReference type="Proteomes" id="UP000198642">
    <property type="component" value="Unassembled WGS sequence"/>
</dbReference>
<organism evidence="2 3">
    <name type="scientific">Lentibacillus halodurans</name>
    <dbReference type="NCBI Taxonomy" id="237679"/>
    <lineage>
        <taxon>Bacteria</taxon>
        <taxon>Bacillati</taxon>
        <taxon>Bacillota</taxon>
        <taxon>Bacilli</taxon>
        <taxon>Bacillales</taxon>
        <taxon>Bacillaceae</taxon>
        <taxon>Lentibacillus</taxon>
    </lineage>
</organism>
<proteinExistence type="predicted"/>
<feature type="transmembrane region" description="Helical" evidence="1">
    <location>
        <begin position="55"/>
        <end position="72"/>
    </location>
</feature>
<dbReference type="OrthoDB" id="5460360at2"/>
<dbReference type="STRING" id="237679.SAMN04488072_12124"/>
<keyword evidence="1" id="KW-0472">Membrane</keyword>
<dbReference type="GO" id="GO:0010468">
    <property type="term" value="P:regulation of gene expression"/>
    <property type="evidence" value="ECO:0007669"/>
    <property type="project" value="InterPro"/>
</dbReference>
<name>A0A1I1AI46_9BACI</name>
<dbReference type="PANTHER" id="PTHR38457">
    <property type="entry name" value="REGULATOR ABRB-RELATED"/>
    <property type="match status" value="1"/>
</dbReference>
<protein>
    <submittedName>
        <fullName evidence="2">Membrane protein AbrB duplication</fullName>
    </submittedName>
</protein>
<dbReference type="Pfam" id="PF05145">
    <property type="entry name" value="AbrB"/>
    <property type="match status" value="1"/>
</dbReference>
<feature type="transmembrane region" description="Helical" evidence="1">
    <location>
        <begin position="84"/>
        <end position="107"/>
    </location>
</feature>
<feature type="transmembrane region" description="Helical" evidence="1">
    <location>
        <begin position="12"/>
        <end position="43"/>
    </location>
</feature>
<keyword evidence="1" id="KW-0812">Transmembrane</keyword>
<reference evidence="2 3" key="1">
    <citation type="submission" date="2016-10" db="EMBL/GenBank/DDBJ databases">
        <authorList>
            <person name="de Groot N.N."/>
        </authorList>
    </citation>
    <scope>NUCLEOTIDE SEQUENCE [LARGE SCALE GENOMIC DNA]</scope>
    <source>
        <strain evidence="2 3">CGMCC 1.3702</strain>
    </source>
</reference>
<dbReference type="EMBL" id="FOJW01000021">
    <property type="protein sequence ID" value="SFB37701.1"/>
    <property type="molecule type" value="Genomic_DNA"/>
</dbReference>
<dbReference type="AlphaFoldDB" id="A0A1I1AI46"/>
<keyword evidence="3" id="KW-1185">Reference proteome</keyword>
<gene>
    <name evidence="2" type="ORF">SAMN04488072_12124</name>
</gene>
<dbReference type="NCBIfam" id="TIGR03082">
    <property type="entry name" value="Gneg_AbrB_dup"/>
    <property type="match status" value="1"/>
</dbReference>
<dbReference type="InterPro" id="IPR017516">
    <property type="entry name" value="AbrB_dup"/>
</dbReference>
<sequence>MKIISFNSQYVFWPLVLILSYIFNHFNVPAGWLLGALAAGIFYRLTIGPRKKNKHLFPIALGLIGLSLGNMLEIDVLWGAVHTFGFAILFGVIATLGSGLLLGYILYKRTNLDLKTAIFSFIPGGASEVLGLADTNGADIRIVAAFHSARMILLLLLFPFL</sequence>
<evidence type="ECO:0000313" key="2">
    <source>
        <dbReference type="EMBL" id="SFB37701.1"/>
    </source>
</evidence>
<dbReference type="GO" id="GO:0016020">
    <property type="term" value="C:membrane"/>
    <property type="evidence" value="ECO:0007669"/>
    <property type="project" value="InterPro"/>
</dbReference>
<keyword evidence="1" id="KW-1133">Transmembrane helix</keyword>
<dbReference type="PANTHER" id="PTHR38457:SF1">
    <property type="entry name" value="REGULATOR ABRB-RELATED"/>
    <property type="match status" value="1"/>
</dbReference>